<organism evidence="3 4">
    <name type="scientific">candidate division CSSED10-310 bacterium</name>
    <dbReference type="NCBI Taxonomy" id="2855610"/>
    <lineage>
        <taxon>Bacteria</taxon>
        <taxon>Bacteria division CSSED10-310</taxon>
    </lineage>
</organism>
<dbReference type="PANTHER" id="PTHR43048:SF3">
    <property type="entry name" value="METHYLMALONYL-COA EPIMERASE, MITOCHONDRIAL"/>
    <property type="match status" value="1"/>
</dbReference>
<dbReference type="InterPro" id="IPR037523">
    <property type="entry name" value="VOC_core"/>
</dbReference>
<evidence type="ECO:0000313" key="3">
    <source>
        <dbReference type="EMBL" id="MFC1849313.1"/>
    </source>
</evidence>
<keyword evidence="1" id="KW-0479">Metal-binding</keyword>
<name>A0ABV6YT94_UNCC1</name>
<dbReference type="PROSITE" id="PS51819">
    <property type="entry name" value="VOC"/>
    <property type="match status" value="1"/>
</dbReference>
<dbReference type="InterPro" id="IPR029068">
    <property type="entry name" value="Glyas_Bleomycin-R_OHBP_Dase"/>
</dbReference>
<comment type="caution">
    <text evidence="3">The sequence shown here is derived from an EMBL/GenBank/DDBJ whole genome shotgun (WGS) entry which is preliminary data.</text>
</comment>
<dbReference type="PANTHER" id="PTHR43048">
    <property type="entry name" value="METHYLMALONYL-COA EPIMERASE"/>
    <property type="match status" value="1"/>
</dbReference>
<protein>
    <submittedName>
        <fullName evidence="3">VOC family protein</fullName>
    </submittedName>
</protein>
<feature type="domain" description="VOC" evidence="2">
    <location>
        <begin position="9"/>
        <end position="138"/>
    </location>
</feature>
<accession>A0ABV6YT94</accession>
<evidence type="ECO:0000256" key="1">
    <source>
        <dbReference type="ARBA" id="ARBA00022723"/>
    </source>
</evidence>
<evidence type="ECO:0000313" key="4">
    <source>
        <dbReference type="Proteomes" id="UP001594351"/>
    </source>
</evidence>
<evidence type="ECO:0000259" key="2">
    <source>
        <dbReference type="PROSITE" id="PS51819"/>
    </source>
</evidence>
<gene>
    <name evidence="3" type="ORF">ACFL27_03805</name>
</gene>
<dbReference type="Gene3D" id="3.10.180.10">
    <property type="entry name" value="2,3-Dihydroxybiphenyl 1,2-Dioxygenase, domain 1"/>
    <property type="match status" value="1"/>
</dbReference>
<dbReference type="EMBL" id="JBHPBY010000032">
    <property type="protein sequence ID" value="MFC1849313.1"/>
    <property type="molecule type" value="Genomic_DNA"/>
</dbReference>
<sequence>MPETLKTNFVDHICIAVKNVEQAEEDYVNAFGWDVAYRYVDEPEKIKVVGFMVGPTAIEVMEDLDGTGEVAKFIARSGEGVMLISYNVDNCEQSLAVLKKNNVKLIDQKPRFFAAHNRNFAFIHPRTTHGILTEIIDGEYDI</sequence>
<proteinExistence type="predicted"/>
<dbReference type="Pfam" id="PF13669">
    <property type="entry name" value="Glyoxalase_4"/>
    <property type="match status" value="1"/>
</dbReference>
<dbReference type="Proteomes" id="UP001594351">
    <property type="component" value="Unassembled WGS sequence"/>
</dbReference>
<keyword evidence="4" id="KW-1185">Reference proteome</keyword>
<dbReference type="SUPFAM" id="SSF54593">
    <property type="entry name" value="Glyoxalase/Bleomycin resistance protein/Dihydroxybiphenyl dioxygenase"/>
    <property type="match status" value="1"/>
</dbReference>
<dbReference type="InterPro" id="IPR051785">
    <property type="entry name" value="MMCE/EMCE_epimerase"/>
</dbReference>
<reference evidence="3 4" key="1">
    <citation type="submission" date="2024-09" db="EMBL/GenBank/DDBJ databases">
        <title>Laminarin stimulates single cell rates of sulfate reduction while oxygen inhibits transcriptomic activity in coastal marine sediment.</title>
        <authorList>
            <person name="Lindsay M."/>
            <person name="Orcutt B."/>
            <person name="Emerson D."/>
            <person name="Stepanauskas R."/>
            <person name="D'Angelo T."/>
        </authorList>
    </citation>
    <scope>NUCLEOTIDE SEQUENCE [LARGE SCALE GENOMIC DNA]</scope>
    <source>
        <strain evidence="3">SAG AM-311-K15</strain>
    </source>
</reference>